<feature type="region of interest" description="Disordered" evidence="1">
    <location>
        <begin position="1"/>
        <end position="29"/>
    </location>
</feature>
<feature type="compositionally biased region" description="Basic and acidic residues" evidence="1">
    <location>
        <begin position="187"/>
        <end position="221"/>
    </location>
</feature>
<feature type="region of interest" description="Disordered" evidence="1">
    <location>
        <begin position="151"/>
        <end position="239"/>
    </location>
</feature>
<protein>
    <submittedName>
        <fullName evidence="2">Uncharacterized protein</fullName>
    </submittedName>
</protein>
<gene>
    <name evidence="2" type="ORF">SOCEGT47_063590</name>
</gene>
<reference evidence="2 3" key="1">
    <citation type="submission" date="2015-09" db="EMBL/GenBank/DDBJ databases">
        <title>Sorangium comparison.</title>
        <authorList>
            <person name="Zaburannyi N."/>
            <person name="Bunk B."/>
            <person name="Overmann J."/>
            <person name="Mueller R."/>
        </authorList>
    </citation>
    <scope>NUCLEOTIDE SEQUENCE [LARGE SCALE GENOMIC DNA]</scope>
    <source>
        <strain evidence="2 3">So ceGT47</strain>
    </source>
</reference>
<name>A0A4P2Q8A9_SORCE</name>
<dbReference type="EMBL" id="CP012670">
    <property type="protein sequence ID" value="AUX25807.1"/>
    <property type="molecule type" value="Genomic_DNA"/>
</dbReference>
<proteinExistence type="predicted"/>
<accession>A0A4P2Q8A9</accession>
<organism evidence="2 3">
    <name type="scientific">Sorangium cellulosum</name>
    <name type="common">Polyangium cellulosum</name>
    <dbReference type="NCBI Taxonomy" id="56"/>
    <lineage>
        <taxon>Bacteria</taxon>
        <taxon>Pseudomonadati</taxon>
        <taxon>Myxococcota</taxon>
        <taxon>Polyangia</taxon>
        <taxon>Polyangiales</taxon>
        <taxon>Polyangiaceae</taxon>
        <taxon>Sorangium</taxon>
    </lineage>
</organism>
<feature type="compositionally biased region" description="Pro residues" evidence="1">
    <location>
        <begin position="159"/>
        <end position="179"/>
    </location>
</feature>
<feature type="compositionally biased region" description="Basic and acidic residues" evidence="1">
    <location>
        <begin position="1"/>
        <end position="10"/>
    </location>
</feature>
<evidence type="ECO:0000313" key="3">
    <source>
        <dbReference type="Proteomes" id="UP000295781"/>
    </source>
</evidence>
<evidence type="ECO:0000256" key="1">
    <source>
        <dbReference type="SAM" id="MobiDB-lite"/>
    </source>
</evidence>
<sequence>MSRPRARQEPGAHPARRAARSRTGAGRPARATAAAAVILLCGAETHAAPEPPRAGMRLEVVRGPGAEGCPDEMSLRTEVARGLGADPFQDDAPRALTVRIAREGPEHTASMALRDAQGETHWAEGFSTRSGCEELLSGVALAVVAQLLSAPEQASAPPERSPPPVPSPPSEPPSPPLRPPSSQARRATPEPARRATPEPARRAMPEPARRAMPEPARRAERPPASAPPETAPAPPKPLRLQAGLGATLGLGITPGTAAGVTLAVGVRRSDWSIAVEGRGLVSLAQEVKDMALSARAFTAAGVGCLHGRHLFGCGVATGGFVRFVPRHPWHMTERDDALFSIGARLGSAWALSDRWSAHGYAEASAIVADAVLRRQGKRRETAGAFTWSSPPVGAALGLGITATY</sequence>
<dbReference type="Proteomes" id="UP000295781">
    <property type="component" value="Chromosome"/>
</dbReference>
<feature type="compositionally biased region" description="Pro residues" evidence="1">
    <location>
        <begin position="224"/>
        <end position="237"/>
    </location>
</feature>
<dbReference type="AlphaFoldDB" id="A0A4P2Q8A9"/>
<evidence type="ECO:0000313" key="2">
    <source>
        <dbReference type="EMBL" id="AUX25807.1"/>
    </source>
</evidence>